<evidence type="ECO:0000256" key="1">
    <source>
        <dbReference type="ARBA" id="ARBA00006525"/>
    </source>
</evidence>
<evidence type="ECO:0000313" key="3">
    <source>
        <dbReference type="EMBL" id="CAE10893.1"/>
    </source>
</evidence>
<dbReference type="RefSeq" id="WP_011139676.1">
    <property type="nucleotide sequence ID" value="NC_005090.1"/>
</dbReference>
<gene>
    <name evidence="3" type="ordered locus">WS1883</name>
</gene>
<evidence type="ECO:0000259" key="2">
    <source>
        <dbReference type="Pfam" id="PF02481"/>
    </source>
</evidence>
<keyword evidence="4" id="KW-1185">Reference proteome</keyword>
<dbReference type="InterPro" id="IPR057666">
    <property type="entry name" value="DrpA_SLOG"/>
</dbReference>
<accession>Q7MQZ2</accession>
<protein>
    <recommendedName>
        <fullName evidence="2">Smf/DprA SLOG domain-containing protein</fullName>
    </recommendedName>
</protein>
<dbReference type="KEGG" id="wsu:WS1883"/>
<dbReference type="PANTHER" id="PTHR43022">
    <property type="entry name" value="PROTEIN SMF"/>
    <property type="match status" value="1"/>
</dbReference>
<reference evidence="3 4" key="1">
    <citation type="journal article" date="2003" name="Proc. Natl. Acad. Sci. U.S.A.">
        <title>Complete genome sequence and analysis of Wolinella succinogenes.</title>
        <authorList>
            <person name="Baar C."/>
            <person name="Eppinger M."/>
            <person name="Raddatz G."/>
            <person name="Simon JM."/>
            <person name="Lanz C."/>
            <person name="Klimmek O."/>
            <person name="Nandakumar R."/>
            <person name="Gross R."/>
            <person name="Rosinus A."/>
            <person name="Keller H."/>
            <person name="Jagtap P."/>
            <person name="Linke B."/>
            <person name="Meyer F."/>
            <person name="Lederer H."/>
            <person name="Schuster S.C."/>
        </authorList>
    </citation>
    <scope>NUCLEOTIDE SEQUENCE [LARGE SCALE GENOMIC DNA]</scope>
    <source>
        <strain evidence="4">ATCC 29543 / DSM 1740 / CCUG 13145 / JCM 31913 / LMG 7466 / NCTC 11488 / FDC 602W</strain>
    </source>
</reference>
<sequence length="259" mass="29036">MILPLPSLPPELLLLPSPPKALFYHGDLSLLKRPKVAIVGTRHPNAYTKAMTRELARFWSERGVVVVSGGAFGVDVLAHEAAFPSTILISPSSLDLPYPPSHKPIIERIAKEGLLLSEYESSFMPKRYTFLERNRLIIALSSLIIIPQADLKSGSMQSAHTAIKLGKPLYVLPHRLKESLGTQSLLERELALPLYNPQTLLERHFPELAKPLKKSKDDLLLYAQTLPSYEEAVARFGERIFEYELEGKILIKEGRIMPL</sequence>
<dbReference type="EMBL" id="BX571662">
    <property type="protein sequence ID" value="CAE10893.1"/>
    <property type="molecule type" value="Genomic_DNA"/>
</dbReference>
<dbReference type="STRING" id="273121.WS1883"/>
<dbReference type="HOGENOM" id="CLU_029601_0_4_7"/>
<evidence type="ECO:0000313" key="4">
    <source>
        <dbReference type="Proteomes" id="UP000000422"/>
    </source>
</evidence>
<dbReference type="AlphaFoldDB" id="Q7MQZ2"/>
<dbReference type="eggNOG" id="COG0758">
    <property type="taxonomic scope" value="Bacteria"/>
</dbReference>
<comment type="similarity">
    <text evidence="1">Belongs to the DprA/Smf family.</text>
</comment>
<dbReference type="SUPFAM" id="SSF102405">
    <property type="entry name" value="MCP/YpsA-like"/>
    <property type="match status" value="1"/>
</dbReference>
<dbReference type="PANTHER" id="PTHR43022:SF1">
    <property type="entry name" value="PROTEIN SMF"/>
    <property type="match status" value="1"/>
</dbReference>
<feature type="domain" description="Smf/DprA SLOG" evidence="2">
    <location>
        <begin position="9"/>
        <end position="202"/>
    </location>
</feature>
<name>Q7MQZ2_WOLSU</name>
<dbReference type="Proteomes" id="UP000000422">
    <property type="component" value="Chromosome"/>
</dbReference>
<dbReference type="Pfam" id="PF02481">
    <property type="entry name" value="DNA_processg_A"/>
    <property type="match status" value="1"/>
</dbReference>
<dbReference type="InterPro" id="IPR003488">
    <property type="entry name" value="DprA"/>
</dbReference>
<proteinExistence type="inferred from homology"/>
<dbReference type="GO" id="GO:0009294">
    <property type="term" value="P:DNA-mediated transformation"/>
    <property type="evidence" value="ECO:0007669"/>
    <property type="project" value="InterPro"/>
</dbReference>
<dbReference type="Gene3D" id="3.40.50.450">
    <property type="match status" value="1"/>
</dbReference>
<organism evidence="4">
    <name type="scientific">Wolinella succinogenes (strain ATCC 29543 / DSM 1740 / CCUG 13145 / JCM 31913 / LMG 7466 / NCTC 11488 / FDC 602W)</name>
    <name type="common">Vibrio succinogenes</name>
    <dbReference type="NCBI Taxonomy" id="273121"/>
    <lineage>
        <taxon>Bacteria</taxon>
        <taxon>Pseudomonadati</taxon>
        <taxon>Campylobacterota</taxon>
        <taxon>Epsilonproteobacteria</taxon>
        <taxon>Campylobacterales</taxon>
        <taxon>Helicobacteraceae</taxon>
        <taxon>Wolinella</taxon>
    </lineage>
</organism>